<dbReference type="CDD" id="cd00085">
    <property type="entry name" value="HNHc"/>
    <property type="match status" value="1"/>
</dbReference>
<dbReference type="SMART" id="SM00507">
    <property type="entry name" value="HNHc"/>
    <property type="match status" value="1"/>
</dbReference>
<protein>
    <submittedName>
        <fullName evidence="2">HNH endonuclease</fullName>
    </submittedName>
</protein>
<dbReference type="Pfam" id="PF01844">
    <property type="entry name" value="HNH"/>
    <property type="match status" value="1"/>
</dbReference>
<keyword evidence="2" id="KW-0540">Nuclease</keyword>
<dbReference type="PANTHER" id="PTHR33877:SF2">
    <property type="entry name" value="OS07G0170200 PROTEIN"/>
    <property type="match status" value="1"/>
</dbReference>
<keyword evidence="2" id="KW-0255">Endonuclease</keyword>
<feature type="domain" description="HNH nuclease" evidence="1">
    <location>
        <begin position="92"/>
        <end position="145"/>
    </location>
</feature>
<accession>A0A2S8F683</accession>
<dbReference type="Gene3D" id="1.10.30.50">
    <property type="match status" value="1"/>
</dbReference>
<evidence type="ECO:0000313" key="2">
    <source>
        <dbReference type="EMBL" id="PQO27675.1"/>
    </source>
</evidence>
<dbReference type="GO" id="GO:0008270">
    <property type="term" value="F:zinc ion binding"/>
    <property type="evidence" value="ECO:0007669"/>
    <property type="project" value="InterPro"/>
</dbReference>
<sequence length="197" mass="22808">MSALLERPTLVLNRNWQPVGVASVARSLTQVFCGTARIVDPHSYQLYTWEDWSNLAPGKDEPFISSQLLKVRIPEVVSLVNYDRIPRNTVTFSRRNVFKRDQYMCQYCGSRPGSEYLTIDHVVPRSQGGESSWENCVLACVDCNHRKANRTPAEAHMPMRKEPIRPRWTPVYAARRVRIESWSKFVSEAYWDTELDT</sequence>
<organism evidence="2 3">
    <name type="scientific">Blastopirellula marina</name>
    <dbReference type="NCBI Taxonomy" id="124"/>
    <lineage>
        <taxon>Bacteria</taxon>
        <taxon>Pseudomonadati</taxon>
        <taxon>Planctomycetota</taxon>
        <taxon>Planctomycetia</taxon>
        <taxon>Pirellulales</taxon>
        <taxon>Pirellulaceae</taxon>
        <taxon>Blastopirellula</taxon>
    </lineage>
</organism>
<proteinExistence type="predicted"/>
<dbReference type="GO" id="GO:0003676">
    <property type="term" value="F:nucleic acid binding"/>
    <property type="evidence" value="ECO:0007669"/>
    <property type="project" value="InterPro"/>
</dbReference>
<dbReference type="InterPro" id="IPR002711">
    <property type="entry name" value="HNH"/>
</dbReference>
<reference evidence="2 3" key="1">
    <citation type="submission" date="2018-02" db="EMBL/GenBank/DDBJ databases">
        <title>Comparative genomes isolates from brazilian mangrove.</title>
        <authorList>
            <person name="Araujo J.E."/>
            <person name="Taketani R.G."/>
            <person name="Silva M.C.P."/>
            <person name="Loureco M.V."/>
            <person name="Andreote F.D."/>
        </authorList>
    </citation>
    <scope>NUCLEOTIDE SEQUENCE [LARGE SCALE GENOMIC DNA]</scope>
    <source>
        <strain evidence="2 3">HEX-2 MGV</strain>
    </source>
</reference>
<dbReference type="InterPro" id="IPR052892">
    <property type="entry name" value="NA-targeting_endonuclease"/>
</dbReference>
<evidence type="ECO:0000259" key="1">
    <source>
        <dbReference type="SMART" id="SM00507"/>
    </source>
</evidence>
<dbReference type="AlphaFoldDB" id="A0A2S8F683"/>
<comment type="caution">
    <text evidence="2">The sequence shown here is derived from an EMBL/GenBank/DDBJ whole genome shotgun (WGS) entry which is preliminary data.</text>
</comment>
<dbReference type="PANTHER" id="PTHR33877">
    <property type="entry name" value="SLL1193 PROTEIN"/>
    <property type="match status" value="1"/>
</dbReference>
<dbReference type="EMBL" id="PUIA01000057">
    <property type="protein sequence ID" value="PQO27675.1"/>
    <property type="molecule type" value="Genomic_DNA"/>
</dbReference>
<dbReference type="GO" id="GO:0004519">
    <property type="term" value="F:endonuclease activity"/>
    <property type="evidence" value="ECO:0007669"/>
    <property type="project" value="UniProtKB-KW"/>
</dbReference>
<dbReference type="OrthoDB" id="9802901at2"/>
<dbReference type="InterPro" id="IPR003615">
    <property type="entry name" value="HNH_nuc"/>
</dbReference>
<evidence type="ECO:0000313" key="3">
    <source>
        <dbReference type="Proteomes" id="UP000240009"/>
    </source>
</evidence>
<keyword evidence="2" id="KW-0378">Hydrolase</keyword>
<gene>
    <name evidence="2" type="ORF">C5Y96_18390</name>
</gene>
<dbReference type="Proteomes" id="UP000240009">
    <property type="component" value="Unassembled WGS sequence"/>
</dbReference>
<dbReference type="RefSeq" id="WP_105356705.1">
    <property type="nucleotide sequence ID" value="NZ_PUIA01000057.1"/>
</dbReference>
<name>A0A2S8F683_9BACT</name>